<evidence type="ECO:0000256" key="3">
    <source>
        <dbReference type="PIRSR" id="PIRSR600223-1"/>
    </source>
</evidence>
<keyword evidence="4" id="KW-0645">Protease</keyword>
<feature type="active site" evidence="3">
    <location>
        <position position="114"/>
    </location>
</feature>
<keyword evidence="4" id="KW-0472">Membrane</keyword>
<dbReference type="RefSeq" id="WP_118420720.1">
    <property type="nucleotide sequence ID" value="NZ_QRZF01000012.1"/>
</dbReference>
<feature type="transmembrane region" description="Helical" evidence="4">
    <location>
        <begin position="12"/>
        <end position="34"/>
    </location>
</feature>
<evidence type="ECO:0000259" key="5">
    <source>
        <dbReference type="Pfam" id="PF10502"/>
    </source>
</evidence>
<feature type="active site" evidence="3">
    <location>
        <position position="40"/>
    </location>
</feature>
<dbReference type="Gene3D" id="2.10.109.10">
    <property type="entry name" value="Umud Fragment, subunit A"/>
    <property type="match status" value="1"/>
</dbReference>
<dbReference type="InterPro" id="IPR019533">
    <property type="entry name" value="Peptidase_S26"/>
</dbReference>
<comment type="catalytic activity">
    <reaction evidence="4">
        <text>Cleavage of hydrophobic, N-terminal signal or leader sequences from secreted and periplasmic proteins.</text>
        <dbReference type="EC" id="3.4.21.89"/>
    </reaction>
</comment>
<accession>A0A412Y121</accession>
<dbReference type="SUPFAM" id="SSF51306">
    <property type="entry name" value="LexA/Signal peptidase"/>
    <property type="match status" value="1"/>
</dbReference>
<dbReference type="PANTHER" id="PTHR43390">
    <property type="entry name" value="SIGNAL PEPTIDASE I"/>
    <property type="match status" value="1"/>
</dbReference>
<dbReference type="InterPro" id="IPR000223">
    <property type="entry name" value="Pept_S26A_signal_pept_1"/>
</dbReference>
<sequence length="291" mass="34013">MIKKWSKIVVNIVYGCCIIAIILLLIQIFMFTSFKIPSDSMEPSLLAGDYIWVNKCSKGARLFNVLDAIDKKPVTIHRMPGWRSFKRNDILVFNLPYPDRWDSITFDVMKYYVKRCVALPGDTFEIRNGRYHVRNCKDILGNLSSQEYLLSLLESGRAKEQGLVTRCYPYSGLLGWNVRDFGPLYIPAKGDTIFMTPKTKLVYRNLIEWEQKTKLQLRGDTVLLGDSAIWSYCFRENYYFVAGDKVLNSRDSRYWGLLPEPFIVGKAIRIWKSVDWDTNEIRWDRILKKVE</sequence>
<comment type="caution">
    <text evidence="6">The sequence shown here is derived from an EMBL/GenBank/DDBJ whole genome shotgun (WGS) entry which is preliminary data.</text>
</comment>
<dbReference type="EC" id="3.4.21.89" evidence="4"/>
<dbReference type="Pfam" id="PF10502">
    <property type="entry name" value="Peptidase_S26"/>
    <property type="match status" value="1"/>
</dbReference>
<keyword evidence="4" id="KW-1133">Transmembrane helix</keyword>
<protein>
    <recommendedName>
        <fullName evidence="2 4">Signal peptidase I</fullName>
        <ecNumber evidence="4">3.4.21.89</ecNumber>
    </recommendedName>
</protein>
<dbReference type="AlphaFoldDB" id="A0A412Y121"/>
<dbReference type="CDD" id="cd06530">
    <property type="entry name" value="S26_SPase_I"/>
    <property type="match status" value="2"/>
</dbReference>
<comment type="subcellular location">
    <subcellularLocation>
        <location evidence="4">Membrane</location>
        <topology evidence="4">Single-pass type II membrane protein</topology>
    </subcellularLocation>
</comment>
<organism evidence="6 7">
    <name type="scientific">Bacteroides intestinalis</name>
    <dbReference type="NCBI Taxonomy" id="329854"/>
    <lineage>
        <taxon>Bacteria</taxon>
        <taxon>Pseudomonadati</taxon>
        <taxon>Bacteroidota</taxon>
        <taxon>Bacteroidia</taxon>
        <taxon>Bacteroidales</taxon>
        <taxon>Bacteroidaceae</taxon>
        <taxon>Bacteroides</taxon>
    </lineage>
</organism>
<dbReference type="GO" id="GO:0006465">
    <property type="term" value="P:signal peptide processing"/>
    <property type="evidence" value="ECO:0007669"/>
    <property type="project" value="InterPro"/>
</dbReference>
<evidence type="ECO:0000313" key="6">
    <source>
        <dbReference type="EMBL" id="RGV51253.1"/>
    </source>
</evidence>
<feature type="domain" description="Peptidase S26" evidence="5">
    <location>
        <begin position="13"/>
        <end position="271"/>
    </location>
</feature>
<name>A0A412Y121_9BACE</name>
<reference evidence="6 7" key="1">
    <citation type="submission" date="2018-08" db="EMBL/GenBank/DDBJ databases">
        <title>A genome reference for cultivated species of the human gut microbiota.</title>
        <authorList>
            <person name="Zou Y."/>
            <person name="Xue W."/>
            <person name="Luo G."/>
        </authorList>
    </citation>
    <scope>NUCLEOTIDE SEQUENCE [LARGE SCALE GENOMIC DNA]</scope>
    <source>
        <strain evidence="6 7">AF14-32</strain>
    </source>
</reference>
<dbReference type="NCBIfam" id="TIGR02227">
    <property type="entry name" value="sigpep_I_bact"/>
    <property type="match status" value="1"/>
</dbReference>
<evidence type="ECO:0000256" key="2">
    <source>
        <dbReference type="ARBA" id="ARBA00019232"/>
    </source>
</evidence>
<dbReference type="Proteomes" id="UP000283850">
    <property type="component" value="Unassembled WGS sequence"/>
</dbReference>
<dbReference type="GO" id="GO:0004252">
    <property type="term" value="F:serine-type endopeptidase activity"/>
    <property type="evidence" value="ECO:0007669"/>
    <property type="project" value="InterPro"/>
</dbReference>
<keyword evidence="4" id="KW-0812">Transmembrane</keyword>
<evidence type="ECO:0000256" key="1">
    <source>
        <dbReference type="ARBA" id="ARBA00009370"/>
    </source>
</evidence>
<evidence type="ECO:0000256" key="4">
    <source>
        <dbReference type="RuleBase" id="RU362042"/>
    </source>
</evidence>
<dbReference type="GO" id="GO:0016020">
    <property type="term" value="C:membrane"/>
    <property type="evidence" value="ECO:0007669"/>
    <property type="project" value="UniProtKB-SubCell"/>
</dbReference>
<evidence type="ECO:0000313" key="7">
    <source>
        <dbReference type="Proteomes" id="UP000283850"/>
    </source>
</evidence>
<proteinExistence type="inferred from homology"/>
<dbReference type="GO" id="GO:0009003">
    <property type="term" value="F:signal peptidase activity"/>
    <property type="evidence" value="ECO:0007669"/>
    <property type="project" value="UniProtKB-EC"/>
</dbReference>
<dbReference type="InterPro" id="IPR036286">
    <property type="entry name" value="LexA/Signal_pep-like_sf"/>
</dbReference>
<keyword evidence="4 6" id="KW-0378">Hydrolase</keyword>
<comment type="similarity">
    <text evidence="1 4">Belongs to the peptidase S26 family.</text>
</comment>
<dbReference type="PRINTS" id="PR00727">
    <property type="entry name" value="LEADERPTASE"/>
</dbReference>
<dbReference type="PANTHER" id="PTHR43390:SF1">
    <property type="entry name" value="CHLOROPLAST PROCESSING PEPTIDASE"/>
    <property type="match status" value="1"/>
</dbReference>
<gene>
    <name evidence="6" type="primary">lepB</name>
    <name evidence="6" type="ORF">DWW10_16460</name>
</gene>
<dbReference type="EMBL" id="QRZF01000012">
    <property type="protein sequence ID" value="RGV51253.1"/>
    <property type="molecule type" value="Genomic_DNA"/>
</dbReference>